<dbReference type="InterPro" id="IPR010196">
    <property type="entry name" value="OSB_synthase_MenC1"/>
</dbReference>
<gene>
    <name evidence="5" type="primary">menC</name>
    <name evidence="7" type="ORF">J2S39_000139</name>
</gene>
<dbReference type="Gene3D" id="3.20.20.120">
    <property type="entry name" value="Enolase-like C-terminal domain"/>
    <property type="match status" value="1"/>
</dbReference>
<dbReference type="EMBL" id="JAVDXZ010000001">
    <property type="protein sequence ID" value="MDR7328463.1"/>
    <property type="molecule type" value="Genomic_DNA"/>
</dbReference>
<dbReference type="SFLD" id="SFLDS00001">
    <property type="entry name" value="Enolase"/>
    <property type="match status" value="1"/>
</dbReference>
<comment type="similarity">
    <text evidence="5">Belongs to the mandelate racemase/muconate lactonizing enzyme family. MenC type 1 subfamily.</text>
</comment>
<dbReference type="InterPro" id="IPR036849">
    <property type="entry name" value="Enolase-like_C_sf"/>
</dbReference>
<evidence type="ECO:0000313" key="8">
    <source>
        <dbReference type="Proteomes" id="UP001180840"/>
    </source>
</evidence>
<dbReference type="SMART" id="SM00922">
    <property type="entry name" value="MR_MLE"/>
    <property type="match status" value="1"/>
</dbReference>
<proteinExistence type="inferred from homology"/>
<comment type="caution">
    <text evidence="7">The sequence shown here is derived from an EMBL/GenBank/DDBJ whole genome shotgun (WGS) entry which is preliminary data.</text>
</comment>
<dbReference type="GO" id="GO:0043748">
    <property type="term" value="F:O-succinylbenzoate synthase activity"/>
    <property type="evidence" value="ECO:0007669"/>
    <property type="project" value="UniProtKB-EC"/>
</dbReference>
<keyword evidence="2 5" id="KW-0479">Metal-binding</keyword>
<protein>
    <recommendedName>
        <fullName evidence="5">o-succinylbenzoate synthase</fullName>
        <shortName evidence="5">OSB synthase</shortName>
        <shortName evidence="5">OSBS</shortName>
        <ecNumber evidence="5">4.2.1.113</ecNumber>
    </recommendedName>
    <alternativeName>
        <fullName evidence="5">4-(2'-carboxyphenyl)-4-oxybutyric acid synthase</fullName>
    </alternativeName>
    <alternativeName>
        <fullName evidence="5">o-succinylbenzoic acid synthase</fullName>
    </alternativeName>
</protein>
<comment type="catalytic activity">
    <reaction evidence="5">
        <text>(1R,6R)-6-hydroxy-2-succinyl-cyclohexa-2,4-diene-1-carboxylate = 2-succinylbenzoate + H2O</text>
        <dbReference type="Rhea" id="RHEA:10196"/>
        <dbReference type="ChEBI" id="CHEBI:15377"/>
        <dbReference type="ChEBI" id="CHEBI:18325"/>
        <dbReference type="ChEBI" id="CHEBI:58689"/>
        <dbReference type="EC" id="4.2.1.113"/>
    </reaction>
</comment>
<feature type="binding site" evidence="5">
    <location>
        <position position="137"/>
    </location>
    <ligand>
        <name>Mg(2+)</name>
        <dbReference type="ChEBI" id="CHEBI:18420"/>
    </ligand>
</feature>
<feature type="domain" description="Mandelate racemase/muconate lactonizing enzyme C-terminal" evidence="6">
    <location>
        <begin position="88"/>
        <end position="180"/>
    </location>
</feature>
<organism evidence="7 8">
    <name type="scientific">Corynebacterium guangdongense</name>
    <dbReference type="NCBI Taxonomy" id="1783348"/>
    <lineage>
        <taxon>Bacteria</taxon>
        <taxon>Bacillati</taxon>
        <taxon>Actinomycetota</taxon>
        <taxon>Actinomycetes</taxon>
        <taxon>Mycobacteriales</taxon>
        <taxon>Corynebacteriaceae</taxon>
        <taxon>Corynebacterium</taxon>
    </lineage>
</organism>
<dbReference type="PANTHER" id="PTHR48073">
    <property type="entry name" value="O-SUCCINYLBENZOATE SYNTHASE-RELATED"/>
    <property type="match status" value="1"/>
</dbReference>
<accession>A0ABU1ZU60</accession>
<dbReference type="InterPro" id="IPR029065">
    <property type="entry name" value="Enolase_C-like"/>
</dbReference>
<comment type="pathway">
    <text evidence="5">Quinol/quinone metabolism; menaquinone biosynthesis.</text>
</comment>
<dbReference type="InterPro" id="IPR029017">
    <property type="entry name" value="Enolase-like_N"/>
</dbReference>
<name>A0ABU1ZU60_9CORY</name>
<keyword evidence="4 5" id="KW-0456">Lyase</keyword>
<evidence type="ECO:0000256" key="4">
    <source>
        <dbReference type="ARBA" id="ARBA00023239"/>
    </source>
</evidence>
<evidence type="ECO:0000256" key="3">
    <source>
        <dbReference type="ARBA" id="ARBA00022842"/>
    </source>
</evidence>
<feature type="active site" description="Proton acceptor" evidence="5">
    <location>
        <position position="213"/>
    </location>
</feature>
<keyword evidence="1 5" id="KW-0474">Menaquinone biosynthesis</keyword>
<feature type="active site" description="Proton donor" evidence="5">
    <location>
        <position position="107"/>
    </location>
</feature>
<dbReference type="Gene3D" id="3.30.390.10">
    <property type="entry name" value="Enolase-like, N-terminal domain"/>
    <property type="match status" value="1"/>
</dbReference>
<comment type="function">
    <text evidence="5">Converts 2-succinyl-6-hydroxy-2,4-cyclohexadiene-1-carboxylate (SHCHC) to 2-succinylbenzoate (OSB).</text>
</comment>
<evidence type="ECO:0000256" key="5">
    <source>
        <dbReference type="HAMAP-Rule" id="MF_00470"/>
    </source>
</evidence>
<keyword evidence="3 5" id="KW-0460">Magnesium</keyword>
<dbReference type="InterPro" id="IPR013342">
    <property type="entry name" value="Mandelate_racemase_C"/>
</dbReference>
<dbReference type="SUPFAM" id="SSF51604">
    <property type="entry name" value="Enolase C-terminal domain-like"/>
    <property type="match status" value="1"/>
</dbReference>
<evidence type="ECO:0000259" key="6">
    <source>
        <dbReference type="SMART" id="SM00922"/>
    </source>
</evidence>
<dbReference type="EC" id="4.2.1.113" evidence="5"/>
<dbReference type="PANTHER" id="PTHR48073:SF2">
    <property type="entry name" value="O-SUCCINYLBENZOATE SYNTHASE"/>
    <property type="match status" value="1"/>
</dbReference>
<dbReference type="Proteomes" id="UP001180840">
    <property type="component" value="Unassembled WGS sequence"/>
</dbReference>
<dbReference type="HAMAP" id="MF_00470">
    <property type="entry name" value="MenC_1"/>
    <property type="match status" value="1"/>
</dbReference>
<feature type="binding site" evidence="5">
    <location>
        <position position="189"/>
    </location>
    <ligand>
        <name>Mg(2+)</name>
        <dbReference type="ChEBI" id="CHEBI:18420"/>
    </ligand>
</feature>
<comment type="cofactor">
    <cofactor evidence="5">
        <name>a divalent metal cation</name>
        <dbReference type="ChEBI" id="CHEBI:60240"/>
    </cofactor>
</comment>
<dbReference type="SFLD" id="SFLDF00009">
    <property type="entry name" value="o-succinylbenzoate_synthase"/>
    <property type="match status" value="1"/>
</dbReference>
<evidence type="ECO:0000256" key="2">
    <source>
        <dbReference type="ARBA" id="ARBA00022723"/>
    </source>
</evidence>
<dbReference type="NCBIfam" id="NF002782">
    <property type="entry name" value="PRK02901.1"/>
    <property type="match status" value="1"/>
</dbReference>
<sequence>MNPTVDEILERSHVVALPMRMKFRGITTREALLIDGPAGWGEFSPFLEYDALESSSWLASGVEAAWEGFPTPVRDRVEVNGTIPAVPADEVEPVVARYPGCRVFKVKVAEPGQTLADDVARVARVRELVPHAVIRVDANRGWTVAEAVEAAKALGPLDYLEQPCATVDELREVRMTLQRSGIFCRVAADESIRRASDPYLVAEKQAADVAVVKVAPLGGVRRTMGLARDLHVNHHMDITVASALDTAVGINAGLAAVAAFDAHIDDDGIDVRPNAAGLATGQLFVEDVAEPLELVDGHLPVAPRTPSLSRLETLAAPADRRDWWFNRVREAYPLIQR</sequence>
<dbReference type="SFLD" id="SFLDG00180">
    <property type="entry name" value="muconate_cycloisomerase"/>
    <property type="match status" value="1"/>
</dbReference>
<keyword evidence="8" id="KW-1185">Reference proteome</keyword>
<evidence type="ECO:0000313" key="7">
    <source>
        <dbReference type="EMBL" id="MDR7328463.1"/>
    </source>
</evidence>
<feature type="binding site" evidence="5">
    <location>
        <position position="161"/>
    </location>
    <ligand>
        <name>Mg(2+)</name>
        <dbReference type="ChEBI" id="CHEBI:18420"/>
    </ligand>
</feature>
<reference evidence="7" key="1">
    <citation type="submission" date="2023-07" db="EMBL/GenBank/DDBJ databases">
        <title>Sequencing the genomes of 1000 actinobacteria strains.</title>
        <authorList>
            <person name="Klenk H.-P."/>
        </authorList>
    </citation>
    <scope>NUCLEOTIDE SEQUENCE</scope>
    <source>
        <strain evidence="7">DSM 107476</strain>
    </source>
</reference>
<dbReference type="Pfam" id="PF18374">
    <property type="entry name" value="Enolase_like_N"/>
    <property type="match status" value="1"/>
</dbReference>
<dbReference type="CDD" id="cd03320">
    <property type="entry name" value="OSBS"/>
    <property type="match status" value="1"/>
</dbReference>
<dbReference type="Pfam" id="PF13378">
    <property type="entry name" value="MR_MLE_C"/>
    <property type="match status" value="1"/>
</dbReference>
<evidence type="ECO:0000256" key="1">
    <source>
        <dbReference type="ARBA" id="ARBA00022428"/>
    </source>
</evidence>
<dbReference type="RefSeq" id="WP_290197276.1">
    <property type="nucleotide sequence ID" value="NZ_CP047654.1"/>
</dbReference>
<comment type="pathway">
    <text evidence="5">Quinol/quinone metabolism; 1,4-dihydroxy-2-naphthoate biosynthesis; 1,4-dihydroxy-2-naphthoate from chorismate: step 4/7.</text>
</comment>